<comment type="subcellular location">
    <subcellularLocation>
        <location evidence="1 10">Cytoplasm</location>
    </subcellularLocation>
    <subcellularLocation>
        <location evidence="10">Nucleus</location>
    </subcellularLocation>
    <text evidence="10">Shuttles between the nucleus and the cytoplasm.</text>
</comment>
<dbReference type="SUPFAM" id="SSF48371">
    <property type="entry name" value="ARM repeat"/>
    <property type="match status" value="1"/>
</dbReference>
<dbReference type="InterPro" id="IPR013598">
    <property type="entry name" value="Exportin-1/Importin-b-like"/>
</dbReference>
<protein>
    <recommendedName>
        <fullName evidence="2 10">Exportin-T</fullName>
    </recommendedName>
    <alternativeName>
        <fullName evidence="8 10">Exportin(tRNA)</fullName>
    </alternativeName>
    <alternativeName>
        <fullName evidence="9 10">tRNA exportin</fullName>
    </alternativeName>
</protein>
<evidence type="ECO:0000256" key="3">
    <source>
        <dbReference type="ARBA" id="ARBA00022448"/>
    </source>
</evidence>
<evidence type="ECO:0000256" key="6">
    <source>
        <dbReference type="ARBA" id="ARBA00022884"/>
    </source>
</evidence>
<dbReference type="Pfam" id="PF03810">
    <property type="entry name" value="IBN_N"/>
    <property type="match status" value="1"/>
</dbReference>
<gene>
    <name evidence="14" type="ORF">COHA_004011</name>
</gene>
<evidence type="ECO:0000256" key="8">
    <source>
        <dbReference type="ARBA" id="ARBA00029784"/>
    </source>
</evidence>
<dbReference type="EMBL" id="JADXDR010000053">
    <property type="protein sequence ID" value="KAI7842372.1"/>
    <property type="molecule type" value="Genomic_DNA"/>
</dbReference>
<dbReference type="GO" id="GO:0005737">
    <property type="term" value="C:cytoplasm"/>
    <property type="evidence" value="ECO:0007669"/>
    <property type="project" value="UniProtKB-SubCell"/>
</dbReference>
<keyword evidence="3 10" id="KW-0813">Transport</keyword>
<keyword evidence="6 10" id="KW-0694">RNA-binding</keyword>
<evidence type="ECO:0000259" key="12">
    <source>
        <dbReference type="Pfam" id="PF08389"/>
    </source>
</evidence>
<sequence>MDDFEKAILFTFDQTGSVGPDIKAQSQAYLEQVRASPDCWRLCLARFEASQFLEVRFWCAQTLSSLARSSYAQLPPEARDQLKRALVAAGTQPGAAQLPSFLRNKIAQAVVAIAAHEYPDQWPSFFQDLLGTLAQGAAAVDLFCRILVSVDQDIISLDVPRSADEAKQSMHFKDSMRERALSDIAAAWGTIVATYAGSAPDVATAALETVQRFVHWIDIGLVANDTFVPLLFQVLNAPQESLRGAAADVLTEIVSKRMEAVAKLSLIQQLGVVPVCARWAGGLPSVDDEPELAVKYARLLAALATEVLEAWKKVENSVLSMAAVGLEVDAEASADAASACAGASALLDALFPAVLAALRAGQDEVAAAVVPFLLAYIARLRALQKRAPGGGSGSLPEGSPEAAHLPAILESIAACARFPDDTAAYEVVASSADERVAAEEEEAAMAERRQDLFTLFRNTASLARSGAYSFVGGRLSAAVGGGAAWQDVEVAVSLLYQLGEGAPEADTKPGTGVLAQLAAGIMATEVPAAKHRLVALALLETYVRYSRVAAAGGDSALPAVVARFLDSRGMGHPCEAVAKRAAYLFCRLAKQLRSNLRPLVPDILQRLQPHLAAIAASPTQDAGASTKSTGVTGGRGALGQGAALTAVDDRLYAFEAAGLLQALEAVTRVAKGLSLRLCTEARPELGALLAGALQAAVAAPRALPANKPLRARFISFLHRMVECLGATLLPYLPAALEVLLYAQADATDVVDVLLLLNQLALRFKDALAPVMQEMAPACVARVHSLLPADWDWSGAKCTPAALSTPTAAAAAGERPAGAGSTEDLRERAELQRAYYAFLHALVHNGLTGTVERLAAEWCSAEGGEALPGFREFVMKQFGGEVLLEALVASSIDIRDAAAISLLTEVAQSLQLVHSRCGEAYLAYLCTALLPRMGWPPEAAQQLMAHITGSEVRVLKDFLKSALQQIKQQQQQQQRQQQRQNGT</sequence>
<dbReference type="InterPro" id="IPR001494">
    <property type="entry name" value="Importin-beta_N"/>
</dbReference>
<dbReference type="GO" id="GO:0006886">
    <property type="term" value="P:intracellular protein transport"/>
    <property type="evidence" value="ECO:0007669"/>
    <property type="project" value="InterPro"/>
</dbReference>
<evidence type="ECO:0000256" key="5">
    <source>
        <dbReference type="ARBA" id="ARBA00022555"/>
    </source>
</evidence>
<evidence type="ECO:0000256" key="1">
    <source>
        <dbReference type="ARBA" id="ARBA00004496"/>
    </source>
</evidence>
<evidence type="ECO:0000259" key="11">
    <source>
        <dbReference type="Pfam" id="PF03810"/>
    </source>
</evidence>
<dbReference type="AlphaFoldDB" id="A0AAD5DQH7"/>
<accession>A0AAD5DQH7</accession>
<keyword evidence="4 10" id="KW-0963">Cytoplasm</keyword>
<dbReference type="GO" id="GO:0005643">
    <property type="term" value="C:nuclear pore"/>
    <property type="evidence" value="ECO:0007669"/>
    <property type="project" value="TreeGrafter"/>
</dbReference>
<dbReference type="PANTHER" id="PTHR15952">
    <property type="entry name" value="EXPORTIN-T/LOS1"/>
    <property type="match status" value="1"/>
</dbReference>
<keyword evidence="7 10" id="KW-0539">Nucleus</keyword>
<dbReference type="Pfam" id="PF19282">
    <property type="entry name" value="Exportin-T"/>
    <property type="match status" value="2"/>
</dbReference>
<dbReference type="InterPro" id="IPR011989">
    <property type="entry name" value="ARM-like"/>
</dbReference>
<evidence type="ECO:0000313" key="15">
    <source>
        <dbReference type="Proteomes" id="UP001205105"/>
    </source>
</evidence>
<keyword evidence="15" id="KW-1185">Reference proteome</keyword>
<name>A0AAD5DQH7_9CHLO</name>
<dbReference type="Gene3D" id="1.25.10.10">
    <property type="entry name" value="Leucine-rich Repeat Variant"/>
    <property type="match status" value="2"/>
</dbReference>
<evidence type="ECO:0000256" key="7">
    <source>
        <dbReference type="ARBA" id="ARBA00023242"/>
    </source>
</evidence>
<organism evidence="14 15">
    <name type="scientific">Chlorella ohadii</name>
    <dbReference type="NCBI Taxonomy" id="2649997"/>
    <lineage>
        <taxon>Eukaryota</taxon>
        <taxon>Viridiplantae</taxon>
        <taxon>Chlorophyta</taxon>
        <taxon>core chlorophytes</taxon>
        <taxon>Trebouxiophyceae</taxon>
        <taxon>Chlorellales</taxon>
        <taxon>Chlorellaceae</taxon>
        <taxon>Chlorella clade</taxon>
        <taxon>Chlorella</taxon>
    </lineage>
</organism>
<reference evidence="14" key="1">
    <citation type="submission" date="2020-11" db="EMBL/GenBank/DDBJ databases">
        <title>Chlorella ohadii genome sequencing and assembly.</title>
        <authorList>
            <person name="Murik O."/>
            <person name="Treves H."/>
            <person name="Kedem I."/>
            <person name="Shotland Y."/>
            <person name="Kaplan A."/>
        </authorList>
    </citation>
    <scope>NUCLEOTIDE SEQUENCE</scope>
    <source>
        <strain evidence="14">1</strain>
    </source>
</reference>
<dbReference type="Pfam" id="PF08389">
    <property type="entry name" value="Xpo1"/>
    <property type="match status" value="1"/>
</dbReference>
<comment type="similarity">
    <text evidence="10">Belongs to the exportin family.</text>
</comment>
<dbReference type="GO" id="GO:0000049">
    <property type="term" value="F:tRNA binding"/>
    <property type="evidence" value="ECO:0007669"/>
    <property type="project" value="UniProtKB-UniRule"/>
</dbReference>
<dbReference type="InterPro" id="IPR045546">
    <property type="entry name" value="Exportin-T_C"/>
</dbReference>
<evidence type="ECO:0000256" key="2">
    <source>
        <dbReference type="ARBA" id="ARBA00018928"/>
    </source>
</evidence>
<comment type="caution">
    <text evidence="14">The sequence shown here is derived from an EMBL/GenBank/DDBJ whole genome shotgun (WGS) entry which is preliminary data.</text>
</comment>
<dbReference type="Proteomes" id="UP001205105">
    <property type="component" value="Unassembled WGS sequence"/>
</dbReference>
<keyword evidence="5 10" id="KW-0820">tRNA-binding</keyword>
<dbReference type="GO" id="GO:0071528">
    <property type="term" value="P:tRNA re-export from nucleus"/>
    <property type="evidence" value="ECO:0007669"/>
    <property type="project" value="UniProtKB-UniRule"/>
</dbReference>
<evidence type="ECO:0000256" key="10">
    <source>
        <dbReference type="RuleBase" id="RU366037"/>
    </source>
</evidence>
<feature type="domain" description="Exportin-1/Importin-beta-like" evidence="12">
    <location>
        <begin position="99"/>
        <end position="250"/>
    </location>
</feature>
<dbReference type="PANTHER" id="PTHR15952:SF11">
    <property type="entry name" value="EXPORTIN-T"/>
    <property type="match status" value="1"/>
</dbReference>
<feature type="domain" description="Exportin-T C-terminal" evidence="13">
    <location>
        <begin position="341"/>
        <end position="669"/>
    </location>
</feature>
<dbReference type="InterPro" id="IPR016024">
    <property type="entry name" value="ARM-type_fold"/>
</dbReference>
<feature type="domain" description="Importin N-terminal" evidence="11">
    <location>
        <begin position="27"/>
        <end position="87"/>
    </location>
</feature>
<evidence type="ECO:0000256" key="9">
    <source>
        <dbReference type="ARBA" id="ARBA00032199"/>
    </source>
</evidence>
<comment type="function">
    <text evidence="10">tRNA nucleus export receptor which facilitates tRNA translocation across the nuclear pore complex.</text>
</comment>
<dbReference type="InterPro" id="IPR040017">
    <property type="entry name" value="XPOT"/>
</dbReference>
<dbReference type="GO" id="GO:0031267">
    <property type="term" value="F:small GTPase binding"/>
    <property type="evidence" value="ECO:0007669"/>
    <property type="project" value="InterPro"/>
</dbReference>
<feature type="domain" description="Exportin-T C-terminal" evidence="13">
    <location>
        <begin position="861"/>
        <end position="965"/>
    </location>
</feature>
<evidence type="ECO:0000313" key="14">
    <source>
        <dbReference type="EMBL" id="KAI7842372.1"/>
    </source>
</evidence>
<proteinExistence type="inferred from homology"/>
<evidence type="ECO:0000256" key="4">
    <source>
        <dbReference type="ARBA" id="ARBA00022490"/>
    </source>
</evidence>
<evidence type="ECO:0000259" key="13">
    <source>
        <dbReference type="Pfam" id="PF19282"/>
    </source>
</evidence>
<dbReference type="GO" id="GO:0016363">
    <property type="term" value="C:nuclear matrix"/>
    <property type="evidence" value="ECO:0007669"/>
    <property type="project" value="TreeGrafter"/>
</dbReference>